<dbReference type="Gene3D" id="2.40.420.20">
    <property type="match status" value="1"/>
</dbReference>
<dbReference type="InterPro" id="IPR006143">
    <property type="entry name" value="RND_pump_MFP"/>
</dbReference>
<evidence type="ECO:0000256" key="1">
    <source>
        <dbReference type="ARBA" id="ARBA00009477"/>
    </source>
</evidence>
<dbReference type="RefSeq" id="WP_129469641.1">
    <property type="nucleotide sequence ID" value="NZ_SAWZ01000001.1"/>
</dbReference>
<keyword evidence="7" id="KW-1185">Reference proteome</keyword>
<comment type="similarity">
    <text evidence="1">Belongs to the membrane fusion protein (MFP) (TC 8.A.1) family.</text>
</comment>
<protein>
    <submittedName>
        <fullName evidence="6">Efflux RND transporter periplasmic adaptor subunit</fullName>
    </submittedName>
</protein>
<dbReference type="FunFam" id="2.40.30.170:FF:000010">
    <property type="entry name" value="Efflux RND transporter periplasmic adaptor subunit"/>
    <property type="match status" value="1"/>
</dbReference>
<evidence type="ECO:0000313" key="6">
    <source>
        <dbReference type="EMBL" id="RXR08750.1"/>
    </source>
</evidence>
<dbReference type="Gene3D" id="2.40.50.100">
    <property type="match status" value="1"/>
</dbReference>
<dbReference type="Pfam" id="PF25973">
    <property type="entry name" value="BSH_CzcB"/>
    <property type="match status" value="1"/>
</dbReference>
<dbReference type="OrthoDB" id="9783047at2"/>
<dbReference type="InterPro" id="IPR058637">
    <property type="entry name" value="YknX-like_C"/>
</dbReference>
<feature type="domain" description="YknX-like C-terminal permuted SH3-like" evidence="5">
    <location>
        <begin position="273"/>
        <end position="341"/>
    </location>
</feature>
<dbReference type="GO" id="GO:0015562">
    <property type="term" value="F:efflux transmembrane transporter activity"/>
    <property type="evidence" value="ECO:0007669"/>
    <property type="project" value="TreeGrafter"/>
</dbReference>
<dbReference type="InterPro" id="IPR058647">
    <property type="entry name" value="BSH_CzcB-like"/>
</dbReference>
<dbReference type="PANTHER" id="PTHR30469">
    <property type="entry name" value="MULTIDRUG RESISTANCE PROTEIN MDTA"/>
    <property type="match status" value="1"/>
</dbReference>
<feature type="domain" description="CusB-like beta-barrel" evidence="3">
    <location>
        <begin position="193"/>
        <end position="268"/>
    </location>
</feature>
<dbReference type="NCBIfam" id="TIGR01730">
    <property type="entry name" value="RND_mfp"/>
    <property type="match status" value="1"/>
</dbReference>
<evidence type="ECO:0000259" key="4">
    <source>
        <dbReference type="Pfam" id="PF25973"/>
    </source>
</evidence>
<dbReference type="Proteomes" id="UP000289784">
    <property type="component" value="Unassembled WGS sequence"/>
</dbReference>
<accession>A0A4Q1JZH3</accession>
<reference evidence="6 7" key="1">
    <citation type="submission" date="2019-01" db="EMBL/GenBank/DDBJ databases">
        <title>Pseudoxanthomonas composti sp. nov., isolated from compost.</title>
        <authorList>
            <person name="Yang G."/>
        </authorList>
    </citation>
    <scope>NUCLEOTIDE SEQUENCE [LARGE SCALE GENOMIC DNA]</scope>
    <source>
        <strain evidence="6 7">GSS15</strain>
    </source>
</reference>
<dbReference type="InterPro" id="IPR058792">
    <property type="entry name" value="Beta-barrel_RND_2"/>
</dbReference>
<dbReference type="Pfam" id="PF25954">
    <property type="entry name" value="Beta-barrel_RND_2"/>
    <property type="match status" value="1"/>
</dbReference>
<dbReference type="PANTHER" id="PTHR30469:SF16">
    <property type="entry name" value="HAE1 FAMILY EFFLUX PUMP MFP COMPONENT"/>
    <property type="match status" value="1"/>
</dbReference>
<sequence length="360" mass="38257">MSLRSRASVAGLFAVFACLSACQKEAPKAPPSAPVPVTIQTLSLSSWNSTVQSIATVRARESVALTAAVSDVVERVHFESGDEVRAGQLLLTLRGNAQDAALLGAEASFVEADQLYRRQQQLVAQQLVAKSTIDTQRAIRDGAQARVAQMRAAISDRQVRAPFSGVLGIRQVSPGTLVTSQTVIATLDDISSVFVDFQVPEAQLAQVQLGRQVSGTVAAWPGEDFDGTVSAVDARVDEATRAITVRASFDNGDRQLKPGMLMDVRLYQPARQALVVPEIAVVQVGRESFVYRVKDDDTVERADVRVGERHDGKAEILEGVVVGERIVVDGVGKLRAGLKVRDGSLPAPGTPAAASAGQPK</sequence>
<dbReference type="SUPFAM" id="SSF111369">
    <property type="entry name" value="HlyD-like secretion proteins"/>
    <property type="match status" value="1"/>
</dbReference>
<dbReference type="Pfam" id="PF25989">
    <property type="entry name" value="YknX_C"/>
    <property type="match status" value="1"/>
</dbReference>
<feature type="domain" description="CzcB-like barrel-sandwich hybrid" evidence="4">
    <location>
        <begin position="63"/>
        <end position="188"/>
    </location>
</feature>
<evidence type="ECO:0000259" key="3">
    <source>
        <dbReference type="Pfam" id="PF25954"/>
    </source>
</evidence>
<evidence type="ECO:0000256" key="2">
    <source>
        <dbReference type="SAM" id="SignalP"/>
    </source>
</evidence>
<dbReference type="Gene3D" id="2.40.30.170">
    <property type="match status" value="1"/>
</dbReference>
<dbReference type="EMBL" id="SAWZ01000001">
    <property type="protein sequence ID" value="RXR08750.1"/>
    <property type="molecule type" value="Genomic_DNA"/>
</dbReference>
<evidence type="ECO:0000313" key="7">
    <source>
        <dbReference type="Proteomes" id="UP000289784"/>
    </source>
</evidence>
<dbReference type="PROSITE" id="PS51257">
    <property type="entry name" value="PROKAR_LIPOPROTEIN"/>
    <property type="match status" value="1"/>
</dbReference>
<evidence type="ECO:0000259" key="5">
    <source>
        <dbReference type="Pfam" id="PF25989"/>
    </source>
</evidence>
<feature type="signal peptide" evidence="2">
    <location>
        <begin position="1"/>
        <end position="23"/>
    </location>
</feature>
<organism evidence="6 7">
    <name type="scientific">Pseudoxanthomonas composti</name>
    <dbReference type="NCBI Taxonomy" id="2137479"/>
    <lineage>
        <taxon>Bacteria</taxon>
        <taxon>Pseudomonadati</taxon>
        <taxon>Pseudomonadota</taxon>
        <taxon>Gammaproteobacteria</taxon>
        <taxon>Lysobacterales</taxon>
        <taxon>Lysobacteraceae</taxon>
        <taxon>Pseudoxanthomonas</taxon>
    </lineage>
</organism>
<comment type="caution">
    <text evidence="6">The sequence shown here is derived from an EMBL/GenBank/DDBJ whole genome shotgun (WGS) entry which is preliminary data.</text>
</comment>
<keyword evidence="2" id="KW-0732">Signal</keyword>
<dbReference type="AlphaFoldDB" id="A0A4Q1JZH3"/>
<dbReference type="GO" id="GO:1990281">
    <property type="term" value="C:efflux pump complex"/>
    <property type="evidence" value="ECO:0007669"/>
    <property type="project" value="TreeGrafter"/>
</dbReference>
<gene>
    <name evidence="6" type="ORF">EPA99_02750</name>
</gene>
<feature type="chain" id="PRO_5020981972" evidence="2">
    <location>
        <begin position="24"/>
        <end position="360"/>
    </location>
</feature>
<dbReference type="Gene3D" id="1.10.287.470">
    <property type="entry name" value="Helix hairpin bin"/>
    <property type="match status" value="1"/>
</dbReference>
<proteinExistence type="inferred from homology"/>
<name>A0A4Q1JZH3_9GAMM</name>